<gene>
    <name evidence="1" type="ORF">RMN56_19515</name>
</gene>
<dbReference type="RefSeq" id="WP_313718904.1">
    <property type="nucleotide sequence ID" value="NZ_CP134876.1"/>
</dbReference>
<dbReference type="EMBL" id="CP134876">
    <property type="protein sequence ID" value="WNM37356.1"/>
    <property type="molecule type" value="Genomic_DNA"/>
</dbReference>
<dbReference type="Proteomes" id="UP001303001">
    <property type="component" value="Chromosome"/>
</dbReference>
<evidence type="ECO:0000313" key="2">
    <source>
        <dbReference type="Proteomes" id="UP001303001"/>
    </source>
</evidence>
<proteinExistence type="predicted"/>
<accession>A0ABY9ZSM5</accession>
<protein>
    <submittedName>
        <fullName evidence="1">Uncharacterized protein</fullName>
    </submittedName>
</protein>
<sequence length="102" mass="11396">MSDIADIANDDPRRIKALRGSLDRLANSQQPELREMARAVLNGDITLRTAGLTSAYGPALSDAFGSFWTYYRQLDPEERQQLEATAYVDDQDVEHRAGNARP</sequence>
<name>A0ABY9ZSM5_9ACTN</name>
<evidence type="ECO:0000313" key="1">
    <source>
        <dbReference type="EMBL" id="WNM37356.1"/>
    </source>
</evidence>
<keyword evidence="2" id="KW-1185">Reference proteome</keyword>
<reference evidence="1 2" key="1">
    <citation type="submission" date="2023-09" db="EMBL/GenBank/DDBJ databases">
        <title>Micromonospora halotolerans DSM 45598 genome sequence.</title>
        <authorList>
            <person name="Mo P."/>
        </authorList>
    </citation>
    <scope>NUCLEOTIDE SEQUENCE [LARGE SCALE GENOMIC DNA]</scope>
    <source>
        <strain evidence="1 2">DSM 45598</strain>
    </source>
</reference>
<organism evidence="1 2">
    <name type="scientific">Micromonospora halotolerans</name>
    <dbReference type="NCBI Taxonomy" id="709879"/>
    <lineage>
        <taxon>Bacteria</taxon>
        <taxon>Bacillati</taxon>
        <taxon>Actinomycetota</taxon>
        <taxon>Actinomycetes</taxon>
        <taxon>Micromonosporales</taxon>
        <taxon>Micromonosporaceae</taxon>
        <taxon>Micromonospora</taxon>
    </lineage>
</organism>